<name>A0A7M5XEI0_9CNID</name>
<keyword evidence="2" id="KW-1185">Reference proteome</keyword>
<dbReference type="EnsemblMetazoa" id="CLYHEMT021199.1">
    <property type="protein sequence ID" value="CLYHEMP021199.1"/>
    <property type="gene ID" value="CLYHEMG021199"/>
</dbReference>
<dbReference type="RefSeq" id="XP_066933210.1">
    <property type="nucleotide sequence ID" value="XM_067077109.1"/>
</dbReference>
<evidence type="ECO:0000313" key="1">
    <source>
        <dbReference type="EnsemblMetazoa" id="CLYHEMP021199.1"/>
    </source>
</evidence>
<organism evidence="1 2">
    <name type="scientific">Clytia hemisphaerica</name>
    <dbReference type="NCBI Taxonomy" id="252671"/>
    <lineage>
        <taxon>Eukaryota</taxon>
        <taxon>Metazoa</taxon>
        <taxon>Cnidaria</taxon>
        <taxon>Hydrozoa</taxon>
        <taxon>Hydroidolina</taxon>
        <taxon>Leptothecata</taxon>
        <taxon>Obeliida</taxon>
        <taxon>Clytiidae</taxon>
        <taxon>Clytia</taxon>
    </lineage>
</organism>
<dbReference type="Proteomes" id="UP000594262">
    <property type="component" value="Unplaced"/>
</dbReference>
<dbReference type="OrthoDB" id="6035241at2759"/>
<dbReference type="AlphaFoldDB" id="A0A7M5XEI0"/>
<proteinExistence type="predicted"/>
<protein>
    <submittedName>
        <fullName evidence="1">Uncharacterized protein</fullName>
    </submittedName>
</protein>
<sequence>MKYETIRILFSLGNYRKRQGSQGANWKKKVTYIENEIERKRRSEDLFSQIISKMEYWFTLCKAPASILAFFDNDLHYYGTSNKMKDFCDDPIVKKRFAFHMRHEVEDVDNDKVKQYPKGTLVNLYGWKKKGSKEKQKIVRSLVKPVESKGCINWKTCPLLSWWPSDVPFKNPTGTPKMTVVECDKVITSFVYGELVHLPEDLILESEERYSNVHCRYLLGNISRMGTSDIVSLLNKLQNVLPEHLYDMHSNDINLWTRNSKEVIGFEPVNVSRDGDSFYRTISMLYYGEENSFDLIKLGIIAFGIVNAEQLSSILNICSQDLRDSLFNKAASSDGDQGSFEYYSASGFTQRPIDLRAHEKWKENTSETFIFKSPDQSKKALSILKSGVYQASKVAKYYTPLQPRRVCPVTCAAMDFCVAPTEESLNFKCQLCGFSFHKMCVFPSDHRNESCGCHRIPIMNDKNSLSWIPTDLPKWFEKYLHQIKNNIVVRSAGTESPSFGAVHYIKDSEKVDALMVQLNHAFPGFCDEVIRKKILPEAIIYVSSRKESCSRLCIRRLLKYNVT</sequence>
<accession>A0A7M5XEI0</accession>
<dbReference type="GeneID" id="136820867"/>
<evidence type="ECO:0000313" key="2">
    <source>
        <dbReference type="Proteomes" id="UP000594262"/>
    </source>
</evidence>
<reference evidence="1" key="1">
    <citation type="submission" date="2021-01" db="UniProtKB">
        <authorList>
            <consortium name="EnsemblMetazoa"/>
        </authorList>
    </citation>
    <scope>IDENTIFICATION</scope>
</reference>